<evidence type="ECO:0000256" key="1">
    <source>
        <dbReference type="SAM" id="SignalP"/>
    </source>
</evidence>
<protein>
    <submittedName>
        <fullName evidence="2">Uncharacterized protein</fullName>
    </submittedName>
</protein>
<evidence type="ECO:0000313" key="2">
    <source>
        <dbReference type="EMBL" id="PDS22680.1"/>
    </source>
</evidence>
<proteinExistence type="predicted"/>
<reference evidence="2 3" key="1">
    <citation type="submission" date="2017-09" db="EMBL/GenBank/DDBJ databases">
        <title>Whole genomes of Flavobacteriaceae.</title>
        <authorList>
            <person name="Stine C."/>
            <person name="Li C."/>
            <person name="Tadesse D."/>
        </authorList>
    </citation>
    <scope>NUCLEOTIDE SEQUENCE [LARGE SCALE GENOMIC DNA]</scope>
    <source>
        <strain evidence="2 3">ATCC 35036</strain>
    </source>
</reference>
<dbReference type="AlphaFoldDB" id="A0A2H3KNV3"/>
<organism evidence="2 3">
    <name type="scientific">Flavobacterium branchiophilum</name>
    <dbReference type="NCBI Taxonomy" id="55197"/>
    <lineage>
        <taxon>Bacteria</taxon>
        <taxon>Pseudomonadati</taxon>
        <taxon>Bacteroidota</taxon>
        <taxon>Flavobacteriia</taxon>
        <taxon>Flavobacteriales</taxon>
        <taxon>Flavobacteriaceae</taxon>
        <taxon>Flavobacterium</taxon>
    </lineage>
</organism>
<name>A0A2H3KNV3_9FLAO</name>
<dbReference type="Proteomes" id="UP000220828">
    <property type="component" value="Unassembled WGS sequence"/>
</dbReference>
<dbReference type="RefSeq" id="WP_097554696.1">
    <property type="nucleotide sequence ID" value="NZ_PCMW01000081.1"/>
</dbReference>
<sequence length="194" mass="22664">MKFFLILLLLVLNPKVIVAQSKEQKFILIFSEAKLKTKIDKYKVSLKAINYNSILDSKHNFKVLNVFYKDYSDLHYKSCQERDSIYLKFNYGNDTFDIDNKFGFANMKQIDKIFKHKKLLFSVNVKSEKIIKSRIDYFYVLIKCNACSGLLDSESSAKTNNDSVLLIKNNLEEIADFEIDNVSAYKIYMSLIKN</sequence>
<keyword evidence="1" id="KW-0732">Signal</keyword>
<accession>A0A2H3KNV3</accession>
<evidence type="ECO:0000313" key="3">
    <source>
        <dbReference type="Proteomes" id="UP000220828"/>
    </source>
</evidence>
<comment type="caution">
    <text evidence="2">The sequence shown here is derived from an EMBL/GenBank/DDBJ whole genome shotgun (WGS) entry which is preliminary data.</text>
</comment>
<dbReference type="EMBL" id="PCMW01000081">
    <property type="protein sequence ID" value="PDS22680.1"/>
    <property type="molecule type" value="Genomic_DNA"/>
</dbReference>
<gene>
    <name evidence="2" type="ORF">B0A77_12805</name>
</gene>
<feature type="signal peptide" evidence="1">
    <location>
        <begin position="1"/>
        <end position="19"/>
    </location>
</feature>
<feature type="chain" id="PRO_5013736227" evidence="1">
    <location>
        <begin position="20"/>
        <end position="194"/>
    </location>
</feature>